<comment type="caution">
    <text evidence="2">The sequence shown here is derived from an EMBL/GenBank/DDBJ whole genome shotgun (WGS) entry which is preliminary data.</text>
</comment>
<dbReference type="InterPro" id="IPR019560">
    <property type="entry name" value="Mitochondrial_18_kDa_protein"/>
</dbReference>
<dbReference type="OrthoDB" id="424969at2759"/>
<name>A0A9N8E5G1_9STRA</name>
<keyword evidence="3" id="KW-1185">Reference proteome</keyword>
<evidence type="ECO:0000256" key="1">
    <source>
        <dbReference type="SAM" id="MobiDB-lite"/>
    </source>
</evidence>
<evidence type="ECO:0000313" key="3">
    <source>
        <dbReference type="Proteomes" id="UP001153069"/>
    </source>
</evidence>
<evidence type="ECO:0000313" key="2">
    <source>
        <dbReference type="EMBL" id="CAB9514200.1"/>
    </source>
</evidence>
<dbReference type="Proteomes" id="UP001153069">
    <property type="component" value="Unassembled WGS sequence"/>
</dbReference>
<feature type="region of interest" description="Disordered" evidence="1">
    <location>
        <begin position="1"/>
        <end position="25"/>
    </location>
</feature>
<evidence type="ECO:0008006" key="4">
    <source>
        <dbReference type="Google" id="ProtNLM"/>
    </source>
</evidence>
<organism evidence="2 3">
    <name type="scientific">Seminavis robusta</name>
    <dbReference type="NCBI Taxonomy" id="568900"/>
    <lineage>
        <taxon>Eukaryota</taxon>
        <taxon>Sar</taxon>
        <taxon>Stramenopiles</taxon>
        <taxon>Ochrophyta</taxon>
        <taxon>Bacillariophyta</taxon>
        <taxon>Bacillariophyceae</taxon>
        <taxon>Bacillariophycidae</taxon>
        <taxon>Naviculales</taxon>
        <taxon>Naviculaceae</taxon>
        <taxon>Seminavis</taxon>
    </lineage>
</organism>
<reference evidence="2" key="1">
    <citation type="submission" date="2020-06" db="EMBL/GenBank/DDBJ databases">
        <authorList>
            <consortium name="Plant Systems Biology data submission"/>
        </authorList>
    </citation>
    <scope>NUCLEOTIDE SEQUENCE</scope>
    <source>
        <strain evidence="2">D6</strain>
    </source>
</reference>
<sequence>MTQQPPQDNKDQPTPTNPPSRRETETIPEGLAGAFRGLAAATRKVLHPVRKVIAARAPAAKQTVRAVGQNRPLAFASEGAVAGEALLPKLVYYGAWGLSGVAIAADIYTKQDDAPPALKQNTALYWTAFHIPASLVVPAMIIHQVVHAVEAGVQNPKGMAKSWPPRVKTMAPVAAALLSIIPVVPVVDHAAEAIMEPTLGAYLGLSFEHHHPKAKEAEPNKED</sequence>
<accession>A0A9N8E5G1</accession>
<gene>
    <name evidence="2" type="ORF">SEMRO_638_G179600.1</name>
</gene>
<protein>
    <recommendedName>
        <fullName evidence="4">Mitochondrial fission process protein 1</fullName>
    </recommendedName>
</protein>
<dbReference type="AlphaFoldDB" id="A0A9N8E5G1"/>
<dbReference type="EMBL" id="CAICTM010000637">
    <property type="protein sequence ID" value="CAB9514200.1"/>
    <property type="molecule type" value="Genomic_DNA"/>
</dbReference>
<dbReference type="Pfam" id="PF10558">
    <property type="entry name" value="MTP18"/>
    <property type="match status" value="1"/>
</dbReference>
<proteinExistence type="predicted"/>